<dbReference type="PROSITE" id="PS51318">
    <property type="entry name" value="TAT"/>
    <property type="match status" value="1"/>
</dbReference>
<dbReference type="AlphaFoldDB" id="A0AAU7CBT7"/>
<dbReference type="InterPro" id="IPR006311">
    <property type="entry name" value="TAT_signal"/>
</dbReference>
<accession>A0AAU7CBT7</accession>
<evidence type="ECO:0000313" key="1">
    <source>
        <dbReference type="EMBL" id="XBH02469.1"/>
    </source>
</evidence>
<reference evidence="1" key="1">
    <citation type="submission" date="2024-05" db="EMBL/GenBank/DDBJ databases">
        <title>Planctomycetes of the genus Singulisphaera possess chitinolytic capabilities.</title>
        <authorList>
            <person name="Ivanova A."/>
        </authorList>
    </citation>
    <scope>NUCLEOTIDE SEQUENCE</scope>
    <source>
        <strain evidence="1">Ch08T</strain>
    </source>
</reference>
<sequence>MDGILRRRRFLQSASALGLGAGLGGGIGLDAIRSARADDLKVGPDAVQFRPEIEPVVRWIEETPRDRALEVAVGHLKAGLSYRDLLSGLFLAGIRNIKPHPVGFKFHAVMVINSAHLLGQTASASDRLLPLLWALDTFKNSQAQDIKEGDWTLGKVDEARLPKPGKARTEFIRAMEAWDAQAADTAVAALARTSGAAETMEPFWRMAVRDQRNIGHKPIFAAQSWRTLQAIGWQHAEPVLRSLAFGLLDLSGDSRPVAVGPYEANLENAGKVRDDWQGGKADPSATRSLLEVMRHATPEDASAEAVKLLNQGVAASSLWDAVVLSGSEILMRSPGILAIHAVTSANALHFIYGASGDETTRRLALLQAVGWQPMFRGRIKPKEGTKIDDLSSLKREVSKGDDAVAEIFESINEGPEGRGKAAGKTVAYLEQGGSTDLIFAAARRMIFHKGRDSHDYKFAAAAWEECELASDPKWQAPLAAAMMFNLPGAKSAESDLMKRAREAVANVLG</sequence>
<proteinExistence type="predicted"/>
<protein>
    <submittedName>
        <fullName evidence="1">Uncharacterized protein</fullName>
    </submittedName>
</protein>
<dbReference type="EMBL" id="CP155447">
    <property type="protein sequence ID" value="XBH02469.1"/>
    <property type="molecule type" value="Genomic_DNA"/>
</dbReference>
<name>A0AAU7CBT7_9BACT</name>
<dbReference type="RefSeq" id="WP_406695211.1">
    <property type="nucleotide sequence ID" value="NZ_CP155447.1"/>
</dbReference>
<organism evidence="1">
    <name type="scientific">Singulisphaera sp. Ch08</name>
    <dbReference type="NCBI Taxonomy" id="3120278"/>
    <lineage>
        <taxon>Bacteria</taxon>
        <taxon>Pseudomonadati</taxon>
        <taxon>Planctomycetota</taxon>
        <taxon>Planctomycetia</taxon>
        <taxon>Isosphaerales</taxon>
        <taxon>Isosphaeraceae</taxon>
        <taxon>Singulisphaera</taxon>
    </lineage>
</organism>
<gene>
    <name evidence="1" type="ORF">V5E97_29660</name>
</gene>